<dbReference type="SUPFAM" id="SSF48403">
    <property type="entry name" value="Ankyrin repeat"/>
    <property type="match status" value="1"/>
</dbReference>
<comment type="subcellular location">
    <subcellularLocation>
        <location evidence="1 16">Membrane</location>
        <topology evidence="1 16">Multi-pass membrane protein</topology>
    </subcellularLocation>
</comment>
<evidence type="ECO:0000256" key="9">
    <source>
        <dbReference type="ARBA" id="ARBA00022958"/>
    </source>
</evidence>
<evidence type="ECO:0000256" key="8">
    <source>
        <dbReference type="ARBA" id="ARBA00022882"/>
    </source>
</evidence>
<keyword evidence="12 16" id="KW-0406">Ion transport</keyword>
<dbReference type="Proteomes" id="UP001161247">
    <property type="component" value="Chromosome 7"/>
</dbReference>
<dbReference type="PANTHER" id="PTHR45743:SF11">
    <property type="entry name" value="POTASSIUM CHANNEL"/>
    <property type="match status" value="1"/>
</dbReference>
<keyword evidence="3 16" id="KW-0813">Transport</keyword>
<sequence length="755" mass="85763">MERVGRRDRKPEDEEEFEAEGSKSLFCLKFLWNYSNVDQSISTRSGNSSSSSRGIIPRNGGGSHNHGFVIRPDNRLYQLWAHFILVWAVYSSFFTPLEFAFFRGLPENLFLLDIAGQFAFLIDIVIRFFVAYRDAHSHCMVKDHNLIAIRYLKSRFIVDLLGCLPWDYIYKASGKEEPVRYFLWIRLSRALRVTEFFEKMEKDIRINYLFTRIIKLFVVELYCTHTAACIFYYIATTLPPSKEGYTWIGSLKMGDYSYAHFRDIDLWTRYITSLYFAVVTMATVGYGEIHAVNTREMIFVMLYVSFDMLLGAYLLGNMTALIVKGSKTEKFRDTMGDLIKYMNRNKLGRDIKRDVERHIRLKYERGFTEASALQDIPISIRNKVSQKLYEPCIRKVPLLKGCSDEFINQMTLCVHEESFLPGEVILEEGKIVDQLYFVSHGKLEEVGRYEGGKGDSFMSLETHSSLGEVSILCNIPIPNTIRVVELCRLLRIDKQVFLSLLDIYFLDGRIIMNNLTEGKSSTIDQIIRESKIILHIAKHESELAMKLNCAVHDGDLHRLQSFIGAGANPNATDYNGRSPLHVAAWKGYEDITLFLIEKGADINAKDNFKNTPLLEAVRNGHEEVASLLANAGASLLLDNIGNRLCEAVANGDLELLRRLLSFGTNPNSKNYDLRTPLHVAASEGLYPASVLLLGAGASVIAVDRWGKTPLDEARLGGNKSLISLLEDAKRSQLSEFSESFQRKQGKLSCFKKPAA</sequence>
<keyword evidence="6" id="KW-0677">Repeat</keyword>
<dbReference type="PROSITE" id="PS50042">
    <property type="entry name" value="CNMP_BINDING_3"/>
    <property type="match status" value="1"/>
</dbReference>
<dbReference type="AlphaFoldDB" id="A0AAV1E2D2"/>
<dbReference type="InterPro" id="IPR005821">
    <property type="entry name" value="Ion_trans_dom"/>
</dbReference>
<feature type="transmembrane region" description="Helical" evidence="16">
    <location>
        <begin position="298"/>
        <end position="323"/>
    </location>
</feature>
<keyword evidence="4 16" id="KW-0633">Potassium transport</keyword>
<evidence type="ECO:0000256" key="4">
    <source>
        <dbReference type="ARBA" id="ARBA00022538"/>
    </source>
</evidence>
<proteinExistence type="inferred from homology"/>
<feature type="transmembrane region" description="Helical" evidence="16">
    <location>
        <begin position="109"/>
        <end position="130"/>
    </location>
</feature>
<keyword evidence="5 16" id="KW-0812">Transmembrane</keyword>
<dbReference type="FunFam" id="2.60.120.10:FF:000074">
    <property type="entry name" value="Potassium channel KAT2"/>
    <property type="match status" value="1"/>
</dbReference>
<evidence type="ECO:0000256" key="6">
    <source>
        <dbReference type="ARBA" id="ARBA00022737"/>
    </source>
</evidence>
<comment type="caution">
    <text evidence="16">Lacks conserved residue(s) required for the propagation of feature annotation.</text>
</comment>
<dbReference type="InterPro" id="IPR045319">
    <property type="entry name" value="KAT/AKT"/>
</dbReference>
<dbReference type="PROSITE" id="PS50088">
    <property type="entry name" value="ANK_REPEAT"/>
    <property type="match status" value="3"/>
</dbReference>
<reference evidence="18" key="1">
    <citation type="submission" date="2023-03" db="EMBL/GenBank/DDBJ databases">
        <authorList>
            <person name="Julca I."/>
        </authorList>
    </citation>
    <scope>NUCLEOTIDE SEQUENCE</scope>
</reference>
<protein>
    <recommendedName>
        <fullName evidence="16">Potassium channel</fullName>
    </recommendedName>
</protein>
<evidence type="ECO:0000256" key="13">
    <source>
        <dbReference type="ARBA" id="ARBA00023136"/>
    </source>
</evidence>
<evidence type="ECO:0000256" key="15">
    <source>
        <dbReference type="PROSITE-ProRule" id="PRU00023"/>
    </source>
</evidence>
<dbReference type="Gene3D" id="1.25.40.20">
    <property type="entry name" value="Ankyrin repeat-containing domain"/>
    <property type="match status" value="2"/>
</dbReference>
<evidence type="ECO:0000313" key="19">
    <source>
        <dbReference type="Proteomes" id="UP001161247"/>
    </source>
</evidence>
<dbReference type="CDD" id="cd00038">
    <property type="entry name" value="CAP_ED"/>
    <property type="match status" value="1"/>
</dbReference>
<keyword evidence="11 15" id="KW-0040">ANK repeat</keyword>
<keyword evidence="14 16" id="KW-0407">Ion channel</keyword>
<dbReference type="Pfam" id="PF00027">
    <property type="entry name" value="cNMP_binding"/>
    <property type="match status" value="1"/>
</dbReference>
<evidence type="ECO:0000256" key="14">
    <source>
        <dbReference type="ARBA" id="ARBA00023303"/>
    </source>
</evidence>
<dbReference type="Gene3D" id="1.10.287.70">
    <property type="match status" value="1"/>
</dbReference>
<keyword evidence="8 16" id="KW-0851">Voltage-gated channel</keyword>
<dbReference type="SMART" id="SM00100">
    <property type="entry name" value="cNMP"/>
    <property type="match status" value="1"/>
</dbReference>
<organism evidence="18 19">
    <name type="scientific">Oldenlandia corymbosa var. corymbosa</name>
    <dbReference type="NCBI Taxonomy" id="529605"/>
    <lineage>
        <taxon>Eukaryota</taxon>
        <taxon>Viridiplantae</taxon>
        <taxon>Streptophyta</taxon>
        <taxon>Embryophyta</taxon>
        <taxon>Tracheophyta</taxon>
        <taxon>Spermatophyta</taxon>
        <taxon>Magnoliopsida</taxon>
        <taxon>eudicotyledons</taxon>
        <taxon>Gunneridae</taxon>
        <taxon>Pentapetalae</taxon>
        <taxon>asterids</taxon>
        <taxon>lamiids</taxon>
        <taxon>Gentianales</taxon>
        <taxon>Rubiaceae</taxon>
        <taxon>Rubioideae</taxon>
        <taxon>Spermacoceae</taxon>
        <taxon>Hedyotis-Oldenlandia complex</taxon>
        <taxon>Oldenlandia</taxon>
    </lineage>
</organism>
<dbReference type="FunFam" id="1.10.287.70:FF:000139">
    <property type="entry name" value="Potassium channel SKOR"/>
    <property type="match status" value="1"/>
</dbReference>
<dbReference type="InterPro" id="IPR018490">
    <property type="entry name" value="cNMP-bd_dom_sf"/>
</dbReference>
<dbReference type="InterPro" id="IPR002110">
    <property type="entry name" value="Ankyrin_rpt"/>
</dbReference>
<dbReference type="Gene3D" id="1.10.287.630">
    <property type="entry name" value="Helix hairpin bin"/>
    <property type="match status" value="1"/>
</dbReference>
<dbReference type="PANTHER" id="PTHR45743">
    <property type="entry name" value="POTASSIUM CHANNEL AKT1"/>
    <property type="match status" value="1"/>
</dbReference>
<dbReference type="SUPFAM" id="SSF51206">
    <property type="entry name" value="cAMP-binding domain-like"/>
    <property type="match status" value="1"/>
</dbReference>
<keyword evidence="7 16" id="KW-0631">Potassium channel</keyword>
<evidence type="ECO:0000313" key="18">
    <source>
        <dbReference type="EMBL" id="CAI9113200.1"/>
    </source>
</evidence>
<keyword evidence="19" id="KW-1185">Reference proteome</keyword>
<keyword evidence="9 16" id="KW-0630">Potassium</keyword>
<evidence type="ECO:0000256" key="11">
    <source>
        <dbReference type="ARBA" id="ARBA00023043"/>
    </source>
</evidence>
<evidence type="ECO:0000256" key="5">
    <source>
        <dbReference type="ARBA" id="ARBA00022692"/>
    </source>
</evidence>
<evidence type="ECO:0000259" key="17">
    <source>
        <dbReference type="PROSITE" id="PS50042"/>
    </source>
</evidence>
<evidence type="ECO:0000256" key="12">
    <source>
        <dbReference type="ARBA" id="ARBA00023065"/>
    </source>
</evidence>
<feature type="repeat" description="ANK" evidence="15">
    <location>
        <begin position="672"/>
        <end position="704"/>
    </location>
</feature>
<feature type="transmembrane region" description="Helical" evidence="16">
    <location>
        <begin position="267"/>
        <end position="286"/>
    </location>
</feature>
<keyword evidence="13 16" id="KW-0472">Membrane</keyword>
<dbReference type="PROSITE" id="PS50297">
    <property type="entry name" value="ANK_REP_REGION"/>
    <property type="match status" value="2"/>
</dbReference>
<keyword evidence="10 16" id="KW-1133">Transmembrane helix</keyword>
<dbReference type="EMBL" id="OX459124">
    <property type="protein sequence ID" value="CAI9113200.1"/>
    <property type="molecule type" value="Genomic_DNA"/>
</dbReference>
<dbReference type="SMART" id="SM00248">
    <property type="entry name" value="ANK"/>
    <property type="match status" value="5"/>
</dbReference>
<dbReference type="InterPro" id="IPR000595">
    <property type="entry name" value="cNMP-bd_dom"/>
</dbReference>
<feature type="repeat" description="ANK" evidence="15">
    <location>
        <begin position="575"/>
        <end position="607"/>
    </location>
</feature>
<evidence type="ECO:0000256" key="1">
    <source>
        <dbReference type="ARBA" id="ARBA00004141"/>
    </source>
</evidence>
<feature type="domain" description="Cyclic nucleotide-binding" evidence="17">
    <location>
        <begin position="398"/>
        <end position="501"/>
    </location>
</feature>
<name>A0AAV1E2D2_OLDCO</name>
<dbReference type="InterPro" id="IPR014710">
    <property type="entry name" value="RmlC-like_jellyroll"/>
</dbReference>
<dbReference type="Pfam" id="PF12796">
    <property type="entry name" value="Ank_2"/>
    <property type="match status" value="2"/>
</dbReference>
<accession>A0AAV1E2D2</accession>
<dbReference type="SUPFAM" id="SSF81324">
    <property type="entry name" value="Voltage-gated potassium channels"/>
    <property type="match status" value="1"/>
</dbReference>
<dbReference type="GO" id="GO:0005249">
    <property type="term" value="F:voltage-gated potassium channel activity"/>
    <property type="evidence" value="ECO:0007669"/>
    <property type="project" value="UniProtKB-UniRule"/>
</dbReference>
<dbReference type="InterPro" id="IPR003938">
    <property type="entry name" value="K_chnl_volt-dep_EAG/ELK/ERG"/>
</dbReference>
<gene>
    <name evidence="18" type="ORF">OLC1_LOCUS20253</name>
</gene>
<feature type="transmembrane region" description="Helical" evidence="16">
    <location>
        <begin position="209"/>
        <end position="235"/>
    </location>
</feature>
<evidence type="ECO:0000256" key="10">
    <source>
        <dbReference type="ARBA" id="ARBA00022989"/>
    </source>
</evidence>
<evidence type="ECO:0000256" key="7">
    <source>
        <dbReference type="ARBA" id="ARBA00022826"/>
    </source>
</evidence>
<comment type="subunit">
    <text evidence="16">The potassium channel is composed of a homo- or heterotetrameric complex of pore-forming subunits.</text>
</comment>
<feature type="repeat" description="ANK" evidence="15">
    <location>
        <begin position="608"/>
        <end position="640"/>
    </location>
</feature>
<dbReference type="Pfam" id="PF00520">
    <property type="entry name" value="Ion_trans"/>
    <property type="match status" value="1"/>
</dbReference>
<dbReference type="GO" id="GO:0034702">
    <property type="term" value="C:monoatomic ion channel complex"/>
    <property type="evidence" value="ECO:0007669"/>
    <property type="project" value="UniProtKB-KW"/>
</dbReference>
<comment type="similarity">
    <text evidence="2 16">Belongs to the potassium channel family. Plant (TC 1.A.1.4) subfamily.</text>
</comment>
<dbReference type="PRINTS" id="PR01463">
    <property type="entry name" value="EAGCHANLFMLY"/>
</dbReference>
<comment type="domain">
    <text evidence="16">The segment S4 is probably the voltage-sensor and is characterized by a series of positively charged amino acids. The pore-forming region H5 is enclosed by the transmembrane segments S5 and S6 in the Shaker-type (1P/6TM) and contains the GYGD signature motif which seems to be involved in potassium selectivity.</text>
</comment>
<feature type="transmembrane region" description="Helical" evidence="16">
    <location>
        <begin position="79"/>
        <end position="97"/>
    </location>
</feature>
<dbReference type="InterPro" id="IPR036770">
    <property type="entry name" value="Ankyrin_rpt-contain_sf"/>
</dbReference>
<dbReference type="Gene3D" id="2.60.120.10">
    <property type="entry name" value="Jelly Rolls"/>
    <property type="match status" value="1"/>
</dbReference>
<evidence type="ECO:0000256" key="3">
    <source>
        <dbReference type="ARBA" id="ARBA00022448"/>
    </source>
</evidence>
<evidence type="ECO:0000256" key="2">
    <source>
        <dbReference type="ARBA" id="ARBA00007929"/>
    </source>
</evidence>
<comment type="function">
    <text evidence="16">Potassium channel.</text>
</comment>
<evidence type="ECO:0000256" key="16">
    <source>
        <dbReference type="RuleBase" id="RU369015"/>
    </source>
</evidence>